<protein>
    <submittedName>
        <fullName evidence="1">Uncharacterized protein</fullName>
    </submittedName>
</protein>
<reference evidence="2" key="1">
    <citation type="journal article" date="2019" name="Genome Announc.">
        <title>Draft Genome Sequence of Pseudoalteromonas piscicida Strain 36Y ROTHPW, an Hypersaline Seawater Isolate from the South Coast of Sonora, Mexico.</title>
        <authorList>
            <person name="Sanchez-Diaz R."/>
            <person name="Molina-Garza Z.J."/>
            <person name="Cruz-Suarez L.E."/>
            <person name="Selvin J."/>
            <person name="Kiran G.S."/>
            <person name="Ibarra-Gamez J.C."/>
            <person name="Gomez-Gil B."/>
            <person name="Galaviz-Silva L."/>
        </authorList>
    </citation>
    <scope>NUCLEOTIDE SEQUENCE [LARGE SCALE GENOMIC DNA]</scope>
    <source>
        <strain evidence="2">36Y_RITHPW</strain>
    </source>
</reference>
<sequence>MGTILFIISFTASSCELALLDDKVVLNASKAQPKCRFKQNQMGELTAVTKFTTMPISPTTNSAITAVSFSEVNQLCKVNGSNQVISCNFGTKTTLFELTDRQQGRIAAVNWRKGNHFYVGWTSDQAVLMGYIAFGYNTSPFWIPASQACQYGLSEHIIPLSKGDLLCKTYEQIWIHSRLLPLPLPCQRPQQMIQDKEGIWALEFDASTYQWQVCKYSENIGNLITAYDYSIDLAATLARYDLQPSEYTKLNFLFEDNASSIADAVEITDVFPVGDTALALDPQAIELPIQQIRYKLVKRE</sequence>
<name>A0A2A5JQU3_PSEO7</name>
<evidence type="ECO:0000313" key="2">
    <source>
        <dbReference type="Proteomes" id="UP000228621"/>
    </source>
</evidence>
<keyword evidence="2" id="KW-1185">Reference proteome</keyword>
<dbReference type="AlphaFoldDB" id="A0A2A5JQU3"/>
<gene>
    <name evidence="1" type="ORF">CEX98_10820</name>
</gene>
<organism evidence="1 2">
    <name type="scientific">Pseudoalteromonas piscicida</name>
    <dbReference type="NCBI Taxonomy" id="43662"/>
    <lineage>
        <taxon>Bacteria</taxon>
        <taxon>Pseudomonadati</taxon>
        <taxon>Pseudomonadota</taxon>
        <taxon>Gammaproteobacteria</taxon>
        <taxon>Alteromonadales</taxon>
        <taxon>Pseudoalteromonadaceae</taxon>
        <taxon>Pseudoalteromonas</taxon>
    </lineage>
</organism>
<comment type="caution">
    <text evidence="1">The sequence shown here is derived from an EMBL/GenBank/DDBJ whole genome shotgun (WGS) entry which is preliminary data.</text>
</comment>
<proteinExistence type="predicted"/>
<accession>A0A2A5JQU3</accession>
<dbReference type="EMBL" id="NKHF01000046">
    <property type="protein sequence ID" value="PCK31737.1"/>
    <property type="molecule type" value="Genomic_DNA"/>
</dbReference>
<evidence type="ECO:0000313" key="1">
    <source>
        <dbReference type="EMBL" id="PCK31737.1"/>
    </source>
</evidence>
<dbReference type="Proteomes" id="UP000228621">
    <property type="component" value="Unassembled WGS sequence"/>
</dbReference>